<dbReference type="InterPro" id="IPR011001">
    <property type="entry name" value="Saposin-like"/>
</dbReference>
<dbReference type="PROSITE" id="PS50015">
    <property type="entry name" value="SAP_B"/>
    <property type="match status" value="1"/>
</dbReference>
<evidence type="ECO:0000313" key="3">
    <source>
        <dbReference type="EMBL" id="CAD9581056.1"/>
    </source>
</evidence>
<accession>A0A7S2P6Z1</accession>
<dbReference type="InterPro" id="IPR008139">
    <property type="entry name" value="SaposinB_dom"/>
</dbReference>
<name>A0A7S2P6Z1_9DINO</name>
<organism evidence="3">
    <name type="scientific">Zooxanthella nutricula</name>
    <dbReference type="NCBI Taxonomy" id="1333877"/>
    <lineage>
        <taxon>Eukaryota</taxon>
        <taxon>Sar</taxon>
        <taxon>Alveolata</taxon>
        <taxon>Dinophyceae</taxon>
        <taxon>Peridiniales</taxon>
        <taxon>Peridiniales incertae sedis</taxon>
        <taxon>Zooxanthella</taxon>
    </lineage>
</organism>
<gene>
    <name evidence="3" type="ORF">BRAN1462_LOCUS31323</name>
</gene>
<keyword evidence="1" id="KW-1015">Disulfide bond</keyword>
<protein>
    <recommendedName>
        <fullName evidence="2">Saposin B-type domain-containing protein</fullName>
    </recommendedName>
</protein>
<dbReference type="SUPFAM" id="SSF47862">
    <property type="entry name" value="Saposin"/>
    <property type="match status" value="1"/>
</dbReference>
<reference evidence="3" key="1">
    <citation type="submission" date="2021-01" db="EMBL/GenBank/DDBJ databases">
        <authorList>
            <person name="Corre E."/>
            <person name="Pelletier E."/>
            <person name="Niang G."/>
            <person name="Scheremetjew M."/>
            <person name="Finn R."/>
            <person name="Kale V."/>
            <person name="Holt S."/>
            <person name="Cochrane G."/>
            <person name="Meng A."/>
            <person name="Brown T."/>
            <person name="Cohen L."/>
        </authorList>
    </citation>
    <scope>NUCLEOTIDE SEQUENCE</scope>
    <source>
        <strain evidence="3">RCC3387</strain>
    </source>
</reference>
<sequence>MMRGAWATMRIPESFNIETDFAIKEKYKKASSFVKCDLCRMVVGRTVDTLGEAYQEDDIYDYVDKICDVEDLYDSHEMREAPEHHGSRWMIAKPADGAPKRSDLEVRWQSHAMKELCDNVIRPLDDEIKDTFMLMKRRRTKKSKGKDNVAETSRGATIQTACSKMRLCTGDAAKHAGEL</sequence>
<feature type="domain" description="Saposin B-type" evidence="2">
    <location>
        <begin position="32"/>
        <end position="172"/>
    </location>
</feature>
<dbReference type="EMBL" id="HBGW01049196">
    <property type="protein sequence ID" value="CAD9581056.1"/>
    <property type="molecule type" value="Transcribed_RNA"/>
</dbReference>
<proteinExistence type="predicted"/>
<evidence type="ECO:0000259" key="2">
    <source>
        <dbReference type="PROSITE" id="PS50015"/>
    </source>
</evidence>
<evidence type="ECO:0000256" key="1">
    <source>
        <dbReference type="ARBA" id="ARBA00023157"/>
    </source>
</evidence>
<dbReference type="AlphaFoldDB" id="A0A7S2P6Z1"/>